<keyword evidence="4" id="KW-1185">Reference proteome</keyword>
<evidence type="ECO:0000313" key="3">
    <source>
        <dbReference type="EMBL" id="KAF4705798.1"/>
    </source>
</evidence>
<dbReference type="AlphaFoldDB" id="A0A7J6QBZ6"/>
<protein>
    <submittedName>
        <fullName evidence="3">Uncharacterized protein</fullName>
    </submittedName>
</protein>
<dbReference type="EMBL" id="JABANO010034045">
    <property type="protein sequence ID" value="KAF4705798.1"/>
    <property type="molecule type" value="Genomic_DNA"/>
</dbReference>
<evidence type="ECO:0000256" key="2">
    <source>
        <dbReference type="SAM" id="Phobius"/>
    </source>
</evidence>
<keyword evidence="2" id="KW-1133">Transmembrane helix</keyword>
<feature type="transmembrane region" description="Helical" evidence="2">
    <location>
        <begin position="195"/>
        <end position="217"/>
    </location>
</feature>
<organism evidence="3 4">
    <name type="scientific">Perkinsus olseni</name>
    <name type="common">Perkinsus atlanticus</name>
    <dbReference type="NCBI Taxonomy" id="32597"/>
    <lineage>
        <taxon>Eukaryota</taxon>
        <taxon>Sar</taxon>
        <taxon>Alveolata</taxon>
        <taxon>Perkinsozoa</taxon>
        <taxon>Perkinsea</taxon>
        <taxon>Perkinsida</taxon>
        <taxon>Perkinsidae</taxon>
        <taxon>Perkinsus</taxon>
    </lineage>
</organism>
<feature type="transmembrane region" description="Helical" evidence="2">
    <location>
        <begin position="237"/>
        <end position="255"/>
    </location>
</feature>
<feature type="non-terminal residue" evidence="3">
    <location>
        <position position="336"/>
    </location>
</feature>
<keyword evidence="2" id="KW-0812">Transmembrane</keyword>
<name>A0A7J6QBZ6_PEROL</name>
<feature type="region of interest" description="Disordered" evidence="1">
    <location>
        <begin position="1"/>
        <end position="22"/>
    </location>
</feature>
<accession>A0A7J6QBZ6</accession>
<proteinExistence type="predicted"/>
<evidence type="ECO:0000256" key="1">
    <source>
        <dbReference type="SAM" id="MobiDB-lite"/>
    </source>
</evidence>
<sequence length="336" mass="37421">MRVSSFDHGFATRPDEGLQAESSALEPRAACREACEEAHYPFGSLCKDLEDLSAVTITRHGNQYDRLFYFRAPPEDCAGDPENCPAYAVYLQCRAFVDAPSSSKDIILSDGSSRKQRHRICFNACRRPGNDTEENGFVGLDTRPPCAANSDTADLLCVSSDDGYESQLVFYGGYTCFSGGHEDSRFERGCTSWSLLWLGILIANVMQAITEMMIFYVTGLVEDVRVYSEARNKCLGHSALTVYFLAIIILLFQPLQIGETTGRGLDVLVTVVLSLLVDQAKNLVVQPVIWWVLIRRCGTIFPGIQEYNEEYHLQWDLQDSLVTPSFLAAHGADHQT</sequence>
<reference evidence="3 4" key="1">
    <citation type="submission" date="2020-04" db="EMBL/GenBank/DDBJ databases">
        <title>Perkinsus olseni comparative genomics.</title>
        <authorList>
            <person name="Bogema D.R."/>
        </authorList>
    </citation>
    <scope>NUCLEOTIDE SEQUENCE [LARGE SCALE GENOMIC DNA]</scope>
    <source>
        <strain evidence="3 4">ATCC PRA-207</strain>
    </source>
</reference>
<gene>
    <name evidence="3" type="ORF">FOZ63_021890</name>
</gene>
<comment type="caution">
    <text evidence="3">The sequence shown here is derived from an EMBL/GenBank/DDBJ whole genome shotgun (WGS) entry which is preliminary data.</text>
</comment>
<dbReference type="Proteomes" id="UP000553632">
    <property type="component" value="Unassembled WGS sequence"/>
</dbReference>
<dbReference type="OMA" id="HRICFNA"/>
<evidence type="ECO:0000313" key="4">
    <source>
        <dbReference type="Proteomes" id="UP000553632"/>
    </source>
</evidence>
<keyword evidence="2" id="KW-0472">Membrane</keyword>